<evidence type="ECO:0000313" key="1">
    <source>
        <dbReference type="EMBL" id="KUH59355.1"/>
    </source>
</evidence>
<evidence type="ECO:0000313" key="2">
    <source>
        <dbReference type="Proteomes" id="UP000054078"/>
    </source>
</evidence>
<reference evidence="1 2" key="1">
    <citation type="submission" date="2015-12" db="EMBL/GenBank/DDBJ databases">
        <title>Draft Genome Sequence of Olsenella scatoligenes SK9K4T; a Producer of 3-Methylindole- (skatole) and 4-Methylphenol- (p-cresol) Isolated from Pig Feces.</title>
        <authorList>
            <person name="Li X."/>
            <person name="Borg B."/>
            <person name="Canibe N."/>
        </authorList>
    </citation>
    <scope>NUCLEOTIDE SEQUENCE [LARGE SCALE GENOMIC DNA]</scope>
    <source>
        <strain evidence="1 2">SK9K4</strain>
    </source>
</reference>
<organism evidence="1 2">
    <name type="scientific">Tractidigestivibacter scatoligenes</name>
    <name type="common">Olsenella scatoligenes</name>
    <dbReference type="NCBI Taxonomy" id="1299998"/>
    <lineage>
        <taxon>Bacteria</taxon>
        <taxon>Bacillati</taxon>
        <taxon>Actinomycetota</taxon>
        <taxon>Coriobacteriia</taxon>
        <taxon>Coriobacteriales</taxon>
        <taxon>Atopobiaceae</taxon>
        <taxon>Tractidigestivibacter</taxon>
    </lineage>
</organism>
<gene>
    <name evidence="1" type="ORF">AUL39_03280</name>
</gene>
<dbReference type="AlphaFoldDB" id="A0A100YX93"/>
<dbReference type="EMBL" id="LOJF01000001">
    <property type="protein sequence ID" value="KUH59355.1"/>
    <property type="molecule type" value="Genomic_DNA"/>
</dbReference>
<sequence>MMRAVAAAVEVAAGQGDHRGHHELHSVGGVIFAVADLGKFMFCDIVGRLAAVHPLLGVAPRAVGLQVPHVDAGEALAVLVLVAARVAEDLTHAVAIHIRSGHFEVGIVLLQVAGPEVCQLIRVIARLDLAFVDRGARLATSVRFPSGSSENTFTAKAPLGCWLPTMV</sequence>
<protein>
    <submittedName>
        <fullName evidence="1">Uncharacterized protein</fullName>
    </submittedName>
</protein>
<proteinExistence type="predicted"/>
<accession>A0A100YX93</accession>
<name>A0A100YX93_TRASO</name>
<keyword evidence="2" id="KW-1185">Reference proteome</keyword>
<comment type="caution">
    <text evidence="1">The sequence shown here is derived from an EMBL/GenBank/DDBJ whole genome shotgun (WGS) entry which is preliminary data.</text>
</comment>
<dbReference type="Proteomes" id="UP000054078">
    <property type="component" value="Unassembled WGS sequence"/>
</dbReference>